<organism evidence="2 3">
    <name type="scientific">Candidatus Falkowbacteria bacterium GW2011_GWA2_39_24</name>
    <dbReference type="NCBI Taxonomy" id="1618634"/>
    <lineage>
        <taxon>Bacteria</taxon>
        <taxon>Candidatus Falkowiibacteriota</taxon>
    </lineage>
</organism>
<accession>A0A0G0NFK4</accession>
<reference evidence="2 3" key="1">
    <citation type="journal article" date="2015" name="Nature">
        <title>rRNA introns, odd ribosomes, and small enigmatic genomes across a large radiation of phyla.</title>
        <authorList>
            <person name="Brown C.T."/>
            <person name="Hug L.A."/>
            <person name="Thomas B.C."/>
            <person name="Sharon I."/>
            <person name="Castelle C.J."/>
            <person name="Singh A."/>
            <person name="Wilkins M.J."/>
            <person name="Williams K.H."/>
            <person name="Banfield J.F."/>
        </authorList>
    </citation>
    <scope>NUCLEOTIDE SEQUENCE [LARGE SCALE GENOMIC DNA]</scope>
</reference>
<keyword evidence="1" id="KW-1133">Transmembrane helix</keyword>
<keyword evidence="1" id="KW-0812">Transmembrane</keyword>
<dbReference type="Proteomes" id="UP000034048">
    <property type="component" value="Unassembled WGS sequence"/>
</dbReference>
<evidence type="ECO:0000313" key="3">
    <source>
        <dbReference type="Proteomes" id="UP000034048"/>
    </source>
</evidence>
<sequence>MRELSRNSRTGIVDTDNYTMNDIVQAAINIYECILCIVGALMLIMIILGAVMLVISGGSSEKVSLGKKIIVGAVVGGIIAFATYLIIYWTVTALGAKFVNPYNAPSGSGDLRVQPGSKANF</sequence>
<evidence type="ECO:0000256" key="1">
    <source>
        <dbReference type="SAM" id="Phobius"/>
    </source>
</evidence>
<gene>
    <name evidence="2" type="ORF">UT42_C0014G0019</name>
</gene>
<dbReference type="EMBL" id="LBWS01000014">
    <property type="protein sequence ID" value="KKR14934.1"/>
    <property type="molecule type" value="Genomic_DNA"/>
</dbReference>
<feature type="transmembrane region" description="Helical" evidence="1">
    <location>
        <begin position="28"/>
        <end position="57"/>
    </location>
</feature>
<protein>
    <submittedName>
        <fullName evidence="2">Uncharacterized protein</fullName>
    </submittedName>
</protein>
<proteinExistence type="predicted"/>
<keyword evidence="1" id="KW-0472">Membrane</keyword>
<feature type="transmembrane region" description="Helical" evidence="1">
    <location>
        <begin position="69"/>
        <end position="91"/>
    </location>
</feature>
<name>A0A0G0NFK4_9BACT</name>
<dbReference type="AlphaFoldDB" id="A0A0G0NFK4"/>
<comment type="caution">
    <text evidence="2">The sequence shown here is derived from an EMBL/GenBank/DDBJ whole genome shotgun (WGS) entry which is preliminary data.</text>
</comment>
<evidence type="ECO:0000313" key="2">
    <source>
        <dbReference type="EMBL" id="KKR14934.1"/>
    </source>
</evidence>